<name>A0A9D1MB08_9FIRM</name>
<comment type="caution">
    <text evidence="3">The sequence shown here is derived from an EMBL/GenBank/DDBJ whole genome shotgun (WGS) entry which is preliminary data.</text>
</comment>
<accession>A0A9D1MB08</accession>
<protein>
    <recommendedName>
        <fullName evidence="2">Copper amine oxidase-like N-terminal domain-containing protein</fullName>
    </recommendedName>
</protein>
<dbReference type="Gene3D" id="3.30.457.10">
    <property type="entry name" value="Copper amine oxidase-like, N-terminal domain"/>
    <property type="match status" value="2"/>
</dbReference>
<dbReference type="Proteomes" id="UP000824109">
    <property type="component" value="Unassembled WGS sequence"/>
</dbReference>
<gene>
    <name evidence="3" type="ORF">IAA61_03975</name>
</gene>
<dbReference type="InterPro" id="IPR012854">
    <property type="entry name" value="Cu_amine_oxidase-like_N"/>
</dbReference>
<reference evidence="3" key="2">
    <citation type="journal article" date="2021" name="PeerJ">
        <title>Extensive microbial diversity within the chicken gut microbiome revealed by metagenomics and culture.</title>
        <authorList>
            <person name="Gilroy R."/>
            <person name="Ravi A."/>
            <person name="Getino M."/>
            <person name="Pursley I."/>
            <person name="Horton D.L."/>
            <person name="Alikhan N.F."/>
            <person name="Baker D."/>
            <person name="Gharbi K."/>
            <person name="Hall N."/>
            <person name="Watson M."/>
            <person name="Adriaenssens E.M."/>
            <person name="Foster-Nyarko E."/>
            <person name="Jarju S."/>
            <person name="Secka A."/>
            <person name="Antonio M."/>
            <person name="Oren A."/>
            <person name="Chaudhuri R.R."/>
            <person name="La Ragione R."/>
            <person name="Hildebrand F."/>
            <person name="Pallen M.J."/>
        </authorList>
    </citation>
    <scope>NUCLEOTIDE SEQUENCE</scope>
    <source>
        <strain evidence="3">USAMLcec3-3695</strain>
    </source>
</reference>
<evidence type="ECO:0000313" key="4">
    <source>
        <dbReference type="Proteomes" id="UP000824109"/>
    </source>
</evidence>
<evidence type="ECO:0000259" key="2">
    <source>
        <dbReference type="Pfam" id="PF07833"/>
    </source>
</evidence>
<dbReference type="EMBL" id="DVNB01000043">
    <property type="protein sequence ID" value="HIU56957.1"/>
    <property type="molecule type" value="Genomic_DNA"/>
</dbReference>
<proteinExistence type="predicted"/>
<keyword evidence="1" id="KW-0732">Signal</keyword>
<dbReference type="AlphaFoldDB" id="A0A9D1MB08"/>
<evidence type="ECO:0000313" key="3">
    <source>
        <dbReference type="EMBL" id="HIU56957.1"/>
    </source>
</evidence>
<sequence>MNKTKTAVLAAAFAVLTSAQVSAADAVQVVMNGSPMSFEVPPVVINDRTMVPLRAIFERLGAIVAWDGSTQTVTSTLGSITVRLTVGDSTMYINGTPTELDAPACIINDRTMVPLRAVSEAYGADVDWDGSTGTVYITPYTPLGTGTQQRGFGELRDSIIASGEYEGGAYSVDFSQGTISSALTYDTEDDAIYFSAYTANSTGAGMLIFNDGTPLTVFVDSNGDLLYGIFEEGTNKFRVISNGLPLPYESMEEEITELIDATLTLAEHCFDAIGSDTTLTDLGVYRNTTQL</sequence>
<feature type="signal peptide" evidence="1">
    <location>
        <begin position="1"/>
        <end position="23"/>
    </location>
</feature>
<feature type="domain" description="Copper amine oxidase-like N-terminal" evidence="2">
    <location>
        <begin position="30"/>
        <end position="137"/>
    </location>
</feature>
<feature type="chain" id="PRO_5038766776" description="Copper amine oxidase-like N-terminal domain-containing protein" evidence="1">
    <location>
        <begin position="24"/>
        <end position="291"/>
    </location>
</feature>
<organism evidence="3 4">
    <name type="scientific">Candidatus Ornithomonoglobus merdipullorum</name>
    <dbReference type="NCBI Taxonomy" id="2840895"/>
    <lineage>
        <taxon>Bacteria</taxon>
        <taxon>Bacillati</taxon>
        <taxon>Bacillota</taxon>
        <taxon>Clostridia</taxon>
        <taxon>Candidatus Ornithomonoglobus</taxon>
    </lineage>
</organism>
<dbReference type="Pfam" id="PF07833">
    <property type="entry name" value="Cu_amine_oxidN1"/>
    <property type="match status" value="1"/>
</dbReference>
<reference evidence="3" key="1">
    <citation type="submission" date="2020-10" db="EMBL/GenBank/DDBJ databases">
        <authorList>
            <person name="Gilroy R."/>
        </authorList>
    </citation>
    <scope>NUCLEOTIDE SEQUENCE</scope>
    <source>
        <strain evidence="3">USAMLcec3-3695</strain>
    </source>
</reference>
<evidence type="ECO:0000256" key="1">
    <source>
        <dbReference type="SAM" id="SignalP"/>
    </source>
</evidence>
<dbReference type="SUPFAM" id="SSF55383">
    <property type="entry name" value="Copper amine oxidase, domain N"/>
    <property type="match status" value="1"/>
</dbReference>
<dbReference type="InterPro" id="IPR036582">
    <property type="entry name" value="Mao_N_sf"/>
</dbReference>